<protein>
    <submittedName>
        <fullName evidence="2">Uncharacterized protein</fullName>
    </submittedName>
</protein>
<feature type="compositionally biased region" description="Basic and acidic residues" evidence="1">
    <location>
        <begin position="195"/>
        <end position="227"/>
    </location>
</feature>
<evidence type="ECO:0000313" key="3">
    <source>
        <dbReference type="Proteomes" id="UP000182658"/>
    </source>
</evidence>
<feature type="compositionally biased region" description="Low complexity" evidence="1">
    <location>
        <begin position="230"/>
        <end position="241"/>
    </location>
</feature>
<gene>
    <name evidence="2" type="ORF">CONLIGDRAFT_249549</name>
</gene>
<dbReference type="Proteomes" id="UP000182658">
    <property type="component" value="Unassembled WGS sequence"/>
</dbReference>
<accession>A0A1J7IXH1</accession>
<evidence type="ECO:0000313" key="2">
    <source>
        <dbReference type="EMBL" id="OIW32005.1"/>
    </source>
</evidence>
<dbReference type="InParanoid" id="A0A1J7IXH1"/>
<feature type="region of interest" description="Disordered" evidence="1">
    <location>
        <begin position="195"/>
        <end position="248"/>
    </location>
</feature>
<sequence length="248" mass="27814">MQEESVHPTLQAAGARAGAPSDHTPNHHQLKSYRGSQYQHSYPFRPESTPPPYIHSQSERATTTRTPPPEYEDKPAQGSLDAGAAAFEQMVVARLERLEADRDRIEAAVLGLQQQQQSETCRRTPGGRRSLRRCCRRLWNVLVDGTVRFINLVGAYMELLGAYMELLGAYIKLLAAKGLRLSAWMIEFRFDPDHTPPSERNRAKAAEARRDADEGEASARRCIESHRNGTSRTCGQTSSGRGSRRRSR</sequence>
<proteinExistence type="predicted"/>
<dbReference type="AlphaFoldDB" id="A0A1J7IXH1"/>
<dbReference type="OrthoDB" id="4773101at2759"/>
<feature type="region of interest" description="Disordered" evidence="1">
    <location>
        <begin position="1"/>
        <end position="77"/>
    </location>
</feature>
<reference evidence="2 3" key="1">
    <citation type="submission" date="2016-10" db="EMBL/GenBank/DDBJ databases">
        <title>Draft genome sequence of Coniochaeta ligniaria NRRL30616, a lignocellulolytic fungus for bioabatement of inhibitors in plant biomass hydrolysates.</title>
        <authorList>
            <consortium name="DOE Joint Genome Institute"/>
            <person name="Jimenez D.J."/>
            <person name="Hector R.E."/>
            <person name="Riley R."/>
            <person name="Sun H."/>
            <person name="Grigoriev I.V."/>
            <person name="Van Elsas J.D."/>
            <person name="Nichols N.N."/>
        </authorList>
    </citation>
    <scope>NUCLEOTIDE SEQUENCE [LARGE SCALE GENOMIC DNA]</scope>
    <source>
        <strain evidence="2 3">NRRL 30616</strain>
    </source>
</reference>
<keyword evidence="3" id="KW-1185">Reference proteome</keyword>
<evidence type="ECO:0000256" key="1">
    <source>
        <dbReference type="SAM" id="MobiDB-lite"/>
    </source>
</evidence>
<name>A0A1J7IXH1_9PEZI</name>
<dbReference type="EMBL" id="KV875095">
    <property type="protein sequence ID" value="OIW32005.1"/>
    <property type="molecule type" value="Genomic_DNA"/>
</dbReference>
<organism evidence="2 3">
    <name type="scientific">Coniochaeta ligniaria NRRL 30616</name>
    <dbReference type="NCBI Taxonomy" id="1408157"/>
    <lineage>
        <taxon>Eukaryota</taxon>
        <taxon>Fungi</taxon>
        <taxon>Dikarya</taxon>
        <taxon>Ascomycota</taxon>
        <taxon>Pezizomycotina</taxon>
        <taxon>Sordariomycetes</taxon>
        <taxon>Sordariomycetidae</taxon>
        <taxon>Coniochaetales</taxon>
        <taxon>Coniochaetaceae</taxon>
        <taxon>Coniochaeta</taxon>
    </lineage>
</organism>